<evidence type="ECO:0000313" key="7">
    <source>
        <dbReference type="EMBL" id="KAB8302290.1"/>
    </source>
</evidence>
<evidence type="ECO:0000256" key="5">
    <source>
        <dbReference type="ARBA" id="ARBA00023211"/>
    </source>
</evidence>
<dbReference type="GO" id="GO:0030145">
    <property type="term" value="F:manganese ion binding"/>
    <property type="evidence" value="ECO:0007669"/>
    <property type="project" value="InterPro"/>
</dbReference>
<reference evidence="7 8" key="1">
    <citation type="submission" date="2019-06" db="EMBL/GenBank/DDBJ databases">
        <title>Genome Sequence of the Brown Rot Fungal Pathogen Monilinia laxa.</title>
        <authorList>
            <person name="De Miccolis Angelini R.M."/>
            <person name="Landi L."/>
            <person name="Abate D."/>
            <person name="Pollastro S."/>
            <person name="Romanazzi G."/>
            <person name="Faretra F."/>
        </authorList>
    </citation>
    <scope>NUCLEOTIDE SEQUENCE [LARGE SCALE GENOMIC DNA]</scope>
    <source>
        <strain evidence="7 8">Mlax316</strain>
    </source>
</reference>
<comment type="similarity">
    <text evidence="2">Belongs to the germin family.</text>
</comment>
<keyword evidence="3" id="KW-0964">Secreted</keyword>
<dbReference type="PANTHER" id="PTHR31238">
    <property type="entry name" value="GERMIN-LIKE PROTEIN SUBFAMILY 3 MEMBER 3"/>
    <property type="match status" value="1"/>
</dbReference>
<evidence type="ECO:0000313" key="8">
    <source>
        <dbReference type="Proteomes" id="UP000326757"/>
    </source>
</evidence>
<evidence type="ECO:0000256" key="2">
    <source>
        <dbReference type="ARBA" id="ARBA00007456"/>
    </source>
</evidence>
<dbReference type="AlphaFoldDB" id="A0A5N6KET1"/>
<dbReference type="GO" id="GO:0005576">
    <property type="term" value="C:extracellular region"/>
    <property type="evidence" value="ECO:0007669"/>
    <property type="project" value="UniProtKB-SubCell"/>
</dbReference>
<name>A0A5N6KET1_MONLA</name>
<evidence type="ECO:0000256" key="4">
    <source>
        <dbReference type="ARBA" id="ARBA00022723"/>
    </source>
</evidence>
<keyword evidence="8" id="KW-1185">Reference proteome</keyword>
<sequence length="267" mass="29449">MQWMKKAEVHCSRVNNRTIANTLSATFDRPLIFEFHHHASQSIFYSTASASDPAGCRRIFRNDPTYRNLLLGHQIIAMFPKLALASLGILVASIHCVDVTINSILDAEVKIASTQLDKMNYLLNNNLTWLFDFTTQPHYTYTPGSVVNGDAATFPASTNYGMTMALISLGPCGMLPPHYHPRGTNFVVAVEGVTQTWMVEENGAKIVNQTLRPWQMTIFPKGSIHSMQNIGCTKATLVSALNSEDAGTQNILNGFSVTSRYSGCGVW</sequence>
<dbReference type="InterPro" id="IPR014710">
    <property type="entry name" value="RmlC-like_jellyroll"/>
</dbReference>
<dbReference type="InterPro" id="IPR006045">
    <property type="entry name" value="Cupin_1"/>
</dbReference>
<gene>
    <name evidence="7" type="ORF">EYC80_005728</name>
</gene>
<dbReference type="OrthoDB" id="1921208at2759"/>
<dbReference type="SUPFAM" id="SSF51182">
    <property type="entry name" value="RmlC-like cupins"/>
    <property type="match status" value="1"/>
</dbReference>
<dbReference type="SMART" id="SM00835">
    <property type="entry name" value="Cupin_1"/>
    <property type="match status" value="1"/>
</dbReference>
<dbReference type="Gene3D" id="2.60.120.10">
    <property type="entry name" value="Jelly Rolls"/>
    <property type="match status" value="1"/>
</dbReference>
<dbReference type="InterPro" id="IPR001929">
    <property type="entry name" value="Germin"/>
</dbReference>
<feature type="domain" description="Cupin type-1" evidence="6">
    <location>
        <begin position="131"/>
        <end position="263"/>
    </location>
</feature>
<dbReference type="CDD" id="cd02241">
    <property type="entry name" value="cupin_OxOx"/>
    <property type="match status" value="1"/>
</dbReference>
<dbReference type="Pfam" id="PF00190">
    <property type="entry name" value="Cupin_1"/>
    <property type="match status" value="1"/>
</dbReference>
<evidence type="ECO:0000256" key="1">
    <source>
        <dbReference type="ARBA" id="ARBA00004613"/>
    </source>
</evidence>
<comment type="subcellular location">
    <subcellularLocation>
        <location evidence="1">Secreted</location>
    </subcellularLocation>
</comment>
<dbReference type="EMBL" id="VIGI01000003">
    <property type="protein sequence ID" value="KAB8302290.1"/>
    <property type="molecule type" value="Genomic_DNA"/>
</dbReference>
<evidence type="ECO:0000259" key="6">
    <source>
        <dbReference type="SMART" id="SM00835"/>
    </source>
</evidence>
<evidence type="ECO:0000256" key="3">
    <source>
        <dbReference type="ARBA" id="ARBA00022525"/>
    </source>
</evidence>
<organism evidence="7 8">
    <name type="scientific">Monilinia laxa</name>
    <name type="common">Brown rot fungus</name>
    <name type="synonym">Sclerotinia laxa</name>
    <dbReference type="NCBI Taxonomy" id="61186"/>
    <lineage>
        <taxon>Eukaryota</taxon>
        <taxon>Fungi</taxon>
        <taxon>Dikarya</taxon>
        <taxon>Ascomycota</taxon>
        <taxon>Pezizomycotina</taxon>
        <taxon>Leotiomycetes</taxon>
        <taxon>Helotiales</taxon>
        <taxon>Sclerotiniaceae</taxon>
        <taxon>Monilinia</taxon>
    </lineage>
</organism>
<keyword evidence="5" id="KW-0464">Manganese</keyword>
<protein>
    <recommendedName>
        <fullName evidence="6">Cupin type-1 domain-containing protein</fullName>
    </recommendedName>
</protein>
<keyword evidence="4" id="KW-0479">Metal-binding</keyword>
<comment type="caution">
    <text evidence="7">The sequence shown here is derived from an EMBL/GenBank/DDBJ whole genome shotgun (WGS) entry which is preliminary data.</text>
</comment>
<proteinExistence type="inferred from homology"/>
<dbReference type="Proteomes" id="UP000326757">
    <property type="component" value="Unassembled WGS sequence"/>
</dbReference>
<accession>A0A5N6KET1</accession>
<dbReference type="InterPro" id="IPR011051">
    <property type="entry name" value="RmlC_Cupin_sf"/>
</dbReference>